<dbReference type="InterPro" id="IPR005372">
    <property type="entry name" value="UPF0182"/>
</dbReference>
<dbReference type="STRING" id="1499967.U27_00381"/>
<organism evidence="6">
    <name type="scientific">Vecturithrix granuli</name>
    <dbReference type="NCBI Taxonomy" id="1499967"/>
    <lineage>
        <taxon>Bacteria</taxon>
        <taxon>Candidatus Moduliflexota</taxon>
        <taxon>Candidatus Vecturitrichia</taxon>
        <taxon>Candidatus Vecturitrichales</taxon>
        <taxon>Candidatus Vecturitrichaceae</taxon>
        <taxon>Candidatus Vecturithrix</taxon>
    </lineage>
</organism>
<keyword evidence="2 5" id="KW-0812">Transmembrane</keyword>
<reference evidence="6" key="1">
    <citation type="journal article" date="2015" name="PeerJ">
        <title>First genomic representation of candidate bacterial phylum KSB3 points to enhanced environmental sensing as a trigger of wastewater bulking.</title>
        <authorList>
            <person name="Sekiguchi Y."/>
            <person name="Ohashi A."/>
            <person name="Parks D.H."/>
            <person name="Yamauchi T."/>
            <person name="Tyson G.W."/>
            <person name="Hugenholtz P."/>
        </authorList>
    </citation>
    <scope>NUCLEOTIDE SEQUENCE [LARGE SCALE GENOMIC DNA]</scope>
</reference>
<dbReference type="GO" id="GO:0005886">
    <property type="term" value="C:plasma membrane"/>
    <property type="evidence" value="ECO:0007669"/>
    <property type="project" value="UniProtKB-SubCell"/>
</dbReference>
<protein>
    <recommendedName>
        <fullName evidence="5">UPF0182 protein U27_00381</fullName>
    </recommendedName>
</protein>
<dbReference type="Pfam" id="PF03699">
    <property type="entry name" value="UPF0182"/>
    <property type="match status" value="1"/>
</dbReference>
<sequence length="945" mass="108682">MKENKIQRGISVLVLIGIAIVIAITLFAGFIIDYLWFSALMYAGVFWKILFAKFFYFLLFTILGFAILIGNFWFAAYYSKKEGPPVTDGNIINFGFGEYSEPLKQLTSGGLQKLNVLVVIAAAVLAIFTGLTMIPHWEKFLRFFNSVPFEKTDPIFGHDIGFYVFSLPVYTLFRGWLMSMIVLSFIGSGVIYWISGMFKLLERSVSFSKSVKVHLYTLIAVGLLLKAWDYRLEMYNLLYSRQGLVFGAGYTDYYIHRLALWVMLLYMLGLLVFTVSGIFSSKDRVLWLIVGLILIIPIALILQGFLPGLVQQMIVKPNELIKEEPFIRHNIAMTNDAYGLADITVKAFSAQDSITVEDLRNNEDTINNIRLWDGRPLLSTYQQIQAIRTYYSFLNVDVDRYEIDGHLRQVMLAARELEREKLAARAQTWVNTRLTFTHGYGIVMNPVNTFTAEGLPELFIKDIPPVSSVNLPLLNTAIYYGEQRPGGTASSQERSATRAITDETSDYVVVRTSNPEFDYSAGEENKYVSYEGNGGVWMGSLFRRLLFAWGFREMNILLTGSTTDESRIMFRRNIQDRIRHLAPFLELDQDPYIVLSEGRLFWIQDAYTFTEKYPYSDQVQYRGKLMNYIRNSVKIVIDAYHGSVDFYLMDHDDPLIKTYQAIFPTMFKDFSDMPEDLKAHIRYPQDLFYIQMVQYNTYHMQDPKVFYNKEDLWTIPKETYGGETINMEPYYIQMRLPGEEALEFILMIPLTPNNKDNMIAWLAARCDGDHYGELLVYKFPKEKLIYGPSQIEARINQDTIISQQFSLWDQRGSNVIRGNLMVIPIEDSILYVEPVYLKAEQRDLPELKRVIASHGGDVVMGMDLRTTLEAVFGGQLTETEQKLVEQVPMASIEEGDIGPVIQQLVTHFNAARQSLAQGDWLSYGQEMNKAEELIRRLQQQYAPQQ</sequence>
<evidence type="ECO:0000256" key="5">
    <source>
        <dbReference type="HAMAP-Rule" id="MF_01600"/>
    </source>
</evidence>
<accession>A0A081C7C9</accession>
<dbReference type="eggNOG" id="COG1615">
    <property type="taxonomic scope" value="Bacteria"/>
</dbReference>
<feature type="transmembrane region" description="Helical" evidence="5">
    <location>
        <begin position="176"/>
        <end position="201"/>
    </location>
</feature>
<proteinExistence type="inferred from homology"/>
<comment type="similarity">
    <text evidence="5">Belongs to the UPF0182 family.</text>
</comment>
<evidence type="ECO:0000256" key="1">
    <source>
        <dbReference type="ARBA" id="ARBA00022475"/>
    </source>
</evidence>
<evidence type="ECO:0000256" key="3">
    <source>
        <dbReference type="ARBA" id="ARBA00022989"/>
    </source>
</evidence>
<feature type="transmembrane region" description="Helical" evidence="5">
    <location>
        <begin position="114"/>
        <end position="134"/>
    </location>
</feature>
<dbReference type="HOGENOM" id="CLU_007733_0_0_0"/>
<gene>
    <name evidence="6" type="ORF">U27_00381</name>
</gene>
<feature type="transmembrane region" description="Helical" evidence="5">
    <location>
        <begin position="12"/>
        <end position="37"/>
    </location>
</feature>
<evidence type="ECO:0000256" key="2">
    <source>
        <dbReference type="ARBA" id="ARBA00022692"/>
    </source>
</evidence>
<keyword evidence="4 5" id="KW-0472">Membrane</keyword>
<dbReference type="GO" id="GO:0005576">
    <property type="term" value="C:extracellular region"/>
    <property type="evidence" value="ECO:0007669"/>
    <property type="project" value="TreeGrafter"/>
</dbReference>
<evidence type="ECO:0000313" key="7">
    <source>
        <dbReference type="Proteomes" id="UP000030661"/>
    </source>
</evidence>
<keyword evidence="7" id="KW-1185">Reference proteome</keyword>
<keyword evidence="3 5" id="KW-1133">Transmembrane helix</keyword>
<feature type="transmembrane region" description="Helical" evidence="5">
    <location>
        <begin position="258"/>
        <end position="279"/>
    </location>
</feature>
<dbReference type="Proteomes" id="UP000030661">
    <property type="component" value="Unassembled WGS sequence"/>
</dbReference>
<feature type="transmembrane region" description="Helical" evidence="5">
    <location>
        <begin position="213"/>
        <end position="230"/>
    </location>
</feature>
<comment type="subcellular location">
    <subcellularLocation>
        <location evidence="5">Cell membrane</location>
        <topology evidence="5">Multi-pass membrane protein</topology>
    </subcellularLocation>
</comment>
<dbReference type="AlphaFoldDB" id="A0A081C7C9"/>
<keyword evidence="1 5" id="KW-1003">Cell membrane</keyword>
<dbReference type="HAMAP" id="MF_01600">
    <property type="entry name" value="UPF0182"/>
    <property type="match status" value="1"/>
</dbReference>
<evidence type="ECO:0000256" key="4">
    <source>
        <dbReference type="ARBA" id="ARBA00023136"/>
    </source>
</evidence>
<feature type="transmembrane region" description="Helical" evidence="5">
    <location>
        <begin position="49"/>
        <end position="74"/>
    </location>
</feature>
<dbReference type="PANTHER" id="PTHR39344:SF1">
    <property type="entry name" value="UPF0182 PROTEIN SLL1060"/>
    <property type="match status" value="1"/>
</dbReference>
<name>A0A081C7C9_VECG1</name>
<feature type="transmembrane region" description="Helical" evidence="5">
    <location>
        <begin position="286"/>
        <end position="306"/>
    </location>
</feature>
<dbReference type="PANTHER" id="PTHR39344">
    <property type="entry name" value="UPF0182 PROTEIN SLL1060"/>
    <property type="match status" value="1"/>
</dbReference>
<evidence type="ECO:0000313" key="6">
    <source>
        <dbReference type="EMBL" id="GAK60484.1"/>
    </source>
</evidence>
<dbReference type="EMBL" id="DF820473">
    <property type="protein sequence ID" value="GAK60484.1"/>
    <property type="molecule type" value="Genomic_DNA"/>
</dbReference>